<comment type="domain">
    <text evidence="5">The PRC barrel domain binds ribosomal protein uS19.</text>
</comment>
<dbReference type="Proteomes" id="UP000095209">
    <property type="component" value="Unassembled WGS sequence"/>
</dbReference>
<evidence type="ECO:0000313" key="8">
    <source>
        <dbReference type="EMBL" id="OEH91239.1"/>
    </source>
</evidence>
<evidence type="ECO:0000256" key="2">
    <source>
        <dbReference type="ARBA" id="ARBA00022517"/>
    </source>
</evidence>
<dbReference type="STRING" id="1305675.BFG57_06370"/>
<dbReference type="SUPFAM" id="SSF50447">
    <property type="entry name" value="Translation proteins"/>
    <property type="match status" value="1"/>
</dbReference>
<dbReference type="PANTHER" id="PTHR33692">
    <property type="entry name" value="RIBOSOME MATURATION FACTOR RIMM"/>
    <property type="match status" value="1"/>
</dbReference>
<evidence type="ECO:0000256" key="3">
    <source>
        <dbReference type="ARBA" id="ARBA00022552"/>
    </source>
</evidence>
<keyword evidence="1 5" id="KW-0963">Cytoplasm</keyword>
<protein>
    <recommendedName>
        <fullName evidence="5">Ribosome maturation factor RimM</fullName>
    </recommendedName>
</protein>
<evidence type="ECO:0000259" key="6">
    <source>
        <dbReference type="Pfam" id="PF01782"/>
    </source>
</evidence>
<comment type="subunit">
    <text evidence="5">Binds ribosomal protein uS19.</text>
</comment>
<dbReference type="InterPro" id="IPR011033">
    <property type="entry name" value="PRC_barrel-like_sf"/>
</dbReference>
<dbReference type="EMBL" id="MJEH01000063">
    <property type="protein sequence ID" value="OEH91239.1"/>
    <property type="molecule type" value="Genomic_DNA"/>
</dbReference>
<keyword evidence="4 5" id="KW-0143">Chaperone</keyword>
<dbReference type="InterPro" id="IPR009000">
    <property type="entry name" value="Transl_B-barrel_sf"/>
</dbReference>
<dbReference type="InterPro" id="IPR036976">
    <property type="entry name" value="RimM_N_sf"/>
</dbReference>
<evidence type="ECO:0000256" key="1">
    <source>
        <dbReference type="ARBA" id="ARBA00022490"/>
    </source>
</evidence>
<dbReference type="Pfam" id="PF01782">
    <property type="entry name" value="RimM"/>
    <property type="match status" value="1"/>
</dbReference>
<evidence type="ECO:0000259" key="7">
    <source>
        <dbReference type="Pfam" id="PF05239"/>
    </source>
</evidence>
<evidence type="ECO:0000313" key="9">
    <source>
        <dbReference type="Proteomes" id="UP000095209"/>
    </source>
</evidence>
<comment type="caution">
    <text evidence="8">The sequence shown here is derived from an EMBL/GenBank/DDBJ whole genome shotgun (WGS) entry which is preliminary data.</text>
</comment>
<comment type="similarity">
    <text evidence="5">Belongs to the RimM family.</text>
</comment>
<organism evidence="8 9">
    <name type="scientific">Bacillus solimangrovi</name>
    <dbReference type="NCBI Taxonomy" id="1305675"/>
    <lineage>
        <taxon>Bacteria</taxon>
        <taxon>Bacillati</taxon>
        <taxon>Bacillota</taxon>
        <taxon>Bacilli</taxon>
        <taxon>Bacillales</taxon>
        <taxon>Bacillaceae</taxon>
        <taxon>Bacillus</taxon>
    </lineage>
</organism>
<sequence>MSEWLKVGKIVNTHGVRGEVRVISSTDFADERYVPGNVLYLEHPNQSDMLPLTITSHRQHKSFDLLKFDGYPNLNDVEPFKNGILKVSKNERVELEEDEFYYHDIINCEVITEDGEKLGVIKEILSPGANDVWVVKRKGKKDLLLPYIEDVIKDVNIHDNIITIHLMEGLE</sequence>
<dbReference type="GO" id="GO:0005737">
    <property type="term" value="C:cytoplasm"/>
    <property type="evidence" value="ECO:0007669"/>
    <property type="project" value="UniProtKB-SubCell"/>
</dbReference>
<dbReference type="Gene3D" id="2.30.30.240">
    <property type="entry name" value="PRC-barrel domain"/>
    <property type="match status" value="1"/>
</dbReference>
<dbReference type="InterPro" id="IPR011961">
    <property type="entry name" value="RimM"/>
</dbReference>
<evidence type="ECO:0000256" key="5">
    <source>
        <dbReference type="HAMAP-Rule" id="MF_00014"/>
    </source>
</evidence>
<proteinExistence type="inferred from homology"/>
<feature type="domain" description="PRC-barrel" evidence="7">
    <location>
        <begin position="97"/>
        <end position="170"/>
    </location>
</feature>
<dbReference type="HAMAP" id="MF_00014">
    <property type="entry name" value="Ribosome_mat_RimM"/>
    <property type="match status" value="1"/>
</dbReference>
<keyword evidence="9" id="KW-1185">Reference proteome</keyword>
<dbReference type="AlphaFoldDB" id="A0A1E5LB61"/>
<dbReference type="InterPro" id="IPR027275">
    <property type="entry name" value="PRC-brl_dom"/>
</dbReference>
<dbReference type="GO" id="GO:0005840">
    <property type="term" value="C:ribosome"/>
    <property type="evidence" value="ECO:0007669"/>
    <property type="project" value="InterPro"/>
</dbReference>
<dbReference type="GO" id="GO:0043022">
    <property type="term" value="F:ribosome binding"/>
    <property type="evidence" value="ECO:0007669"/>
    <property type="project" value="InterPro"/>
</dbReference>
<dbReference type="Pfam" id="PF05239">
    <property type="entry name" value="PRC"/>
    <property type="match status" value="1"/>
</dbReference>
<feature type="domain" description="RimM N-terminal" evidence="6">
    <location>
        <begin position="7"/>
        <end position="90"/>
    </location>
</feature>
<dbReference type="InterPro" id="IPR002676">
    <property type="entry name" value="RimM_N"/>
</dbReference>
<dbReference type="GO" id="GO:0042274">
    <property type="term" value="P:ribosomal small subunit biogenesis"/>
    <property type="evidence" value="ECO:0007669"/>
    <property type="project" value="UniProtKB-UniRule"/>
</dbReference>
<dbReference type="SUPFAM" id="SSF50346">
    <property type="entry name" value="PRC-barrel domain"/>
    <property type="match status" value="1"/>
</dbReference>
<dbReference type="OrthoDB" id="9810331at2"/>
<keyword evidence="3 5" id="KW-0698">rRNA processing</keyword>
<comment type="function">
    <text evidence="5">An accessory protein needed during the final step in the assembly of 30S ribosomal subunit, possibly for assembly of the head region. Essential for efficient processing of 16S rRNA. May be needed both before and after RbfA during the maturation of 16S rRNA. It has affinity for free ribosomal 30S subunits but not for 70S ribosomes.</text>
</comment>
<name>A0A1E5LB61_9BACI</name>
<dbReference type="PANTHER" id="PTHR33692:SF1">
    <property type="entry name" value="RIBOSOME MATURATION FACTOR RIMM"/>
    <property type="match status" value="1"/>
</dbReference>
<comment type="subcellular location">
    <subcellularLocation>
        <location evidence="5">Cytoplasm</location>
    </subcellularLocation>
</comment>
<dbReference type="NCBIfam" id="TIGR02273">
    <property type="entry name" value="16S_RimM"/>
    <property type="match status" value="1"/>
</dbReference>
<dbReference type="RefSeq" id="WP_069718755.1">
    <property type="nucleotide sequence ID" value="NZ_MJEH01000063.1"/>
</dbReference>
<accession>A0A1E5LB61</accession>
<gene>
    <name evidence="5" type="primary">rimM</name>
    <name evidence="8" type="ORF">BFG57_06370</name>
</gene>
<evidence type="ECO:0000256" key="4">
    <source>
        <dbReference type="ARBA" id="ARBA00023186"/>
    </source>
</evidence>
<reference evidence="8 9" key="1">
    <citation type="submission" date="2016-08" db="EMBL/GenBank/DDBJ databases">
        <title>Genome of Bacillus solimangrovi GH2-4.</title>
        <authorList>
            <person name="Lim S."/>
            <person name="Kim B.-C."/>
        </authorList>
    </citation>
    <scope>NUCLEOTIDE SEQUENCE [LARGE SCALE GENOMIC DNA]</scope>
    <source>
        <strain evidence="8 9">GH2-4</strain>
    </source>
</reference>
<keyword evidence="2 5" id="KW-0690">Ribosome biogenesis</keyword>
<dbReference type="GO" id="GO:0006364">
    <property type="term" value="P:rRNA processing"/>
    <property type="evidence" value="ECO:0007669"/>
    <property type="project" value="UniProtKB-UniRule"/>
</dbReference>
<dbReference type="Gene3D" id="2.40.30.60">
    <property type="entry name" value="RimM"/>
    <property type="match status" value="1"/>
</dbReference>